<dbReference type="EMBL" id="AAAGNC010000003">
    <property type="protein sequence ID" value="EAC0255653.1"/>
    <property type="molecule type" value="Genomic_DNA"/>
</dbReference>
<proteinExistence type="predicted"/>
<comment type="caution">
    <text evidence="1">The sequence shown here is derived from an EMBL/GenBank/DDBJ whole genome shotgun (WGS) entry which is preliminary data.</text>
</comment>
<accession>A0A3Z4X607</accession>
<reference evidence="1" key="1">
    <citation type="submission" date="2018-11" db="EMBL/GenBank/DDBJ databases">
        <authorList>
            <person name="Ashton P.M."/>
            <person name="Dallman T."/>
            <person name="Nair S."/>
            <person name="De Pinna E."/>
            <person name="Peters T."/>
            <person name="Grant K."/>
        </authorList>
    </citation>
    <scope>NUCLEOTIDE SEQUENCE [LARGE SCALE GENOMIC DNA]</scope>
    <source>
        <strain evidence="1">634658</strain>
    </source>
</reference>
<name>A0A3Z4X607_SALET</name>
<organism evidence="1">
    <name type="scientific">Salmonella enterica subsp. enterica serovar Chester</name>
    <dbReference type="NCBI Taxonomy" id="149386"/>
    <lineage>
        <taxon>Bacteria</taxon>
        <taxon>Pseudomonadati</taxon>
        <taxon>Pseudomonadota</taxon>
        <taxon>Gammaproteobacteria</taxon>
        <taxon>Enterobacterales</taxon>
        <taxon>Enterobacteriaceae</taxon>
        <taxon>Salmonella</taxon>
    </lineage>
</organism>
<sequence>MQIVIDFALSESRRQLDEILLGLKRDVEFELHDALAVHENRLSDEIGSGVDVAICDTGDMVNQLIERMFARLRNILNYPHRFELVEGTDQITDLLSEAFDKVGESLAGLHQENLGETYVAVVINGQSSNVTDTVTWSDIVDQPIIDKITKLYREAEMKVLAICRRELLYLGEKYGKPAE</sequence>
<evidence type="ECO:0000313" key="1">
    <source>
        <dbReference type="EMBL" id="EAC0255653.1"/>
    </source>
</evidence>
<dbReference type="Proteomes" id="UP000839816">
    <property type="component" value="Unassembled WGS sequence"/>
</dbReference>
<dbReference type="AlphaFoldDB" id="A0A3Z4X607"/>
<protein>
    <submittedName>
        <fullName evidence="1">Uncharacterized protein</fullName>
    </submittedName>
</protein>
<gene>
    <name evidence="1" type="ORF">EHE49_03110</name>
</gene>